<evidence type="ECO:0000313" key="1">
    <source>
        <dbReference type="EMBL" id="KAJ9094217.1"/>
    </source>
</evidence>
<keyword evidence="2" id="KW-1185">Reference proteome</keyword>
<dbReference type="EMBL" id="JASBWS010000141">
    <property type="protein sequence ID" value="KAJ9094217.1"/>
    <property type="molecule type" value="Genomic_DNA"/>
</dbReference>
<organism evidence="1 2">
    <name type="scientific">Naganishia adeliensis</name>
    <dbReference type="NCBI Taxonomy" id="92952"/>
    <lineage>
        <taxon>Eukaryota</taxon>
        <taxon>Fungi</taxon>
        <taxon>Dikarya</taxon>
        <taxon>Basidiomycota</taxon>
        <taxon>Agaricomycotina</taxon>
        <taxon>Tremellomycetes</taxon>
        <taxon>Filobasidiales</taxon>
        <taxon>Filobasidiaceae</taxon>
        <taxon>Naganishia</taxon>
    </lineage>
</organism>
<evidence type="ECO:0000313" key="2">
    <source>
        <dbReference type="Proteomes" id="UP001230649"/>
    </source>
</evidence>
<sequence length="176" mass="20116">MLIHRPKPKDDTPPYAEHLTRSSTQSNGRPSYTAAPSINKNTLLPASFKIGKHEVSPLVTVPEMKRHLRLLATFDALRTRVRTTPESTGDLLDADTRWTVFCTRAEKRFESWVEELAAKRGEDAGPLTERDGLPGLDVMMVWHAYMLNPRRYYEDCLRDPRLERVGKLGEFPLDLV</sequence>
<dbReference type="Proteomes" id="UP001230649">
    <property type="component" value="Unassembled WGS sequence"/>
</dbReference>
<accession>A0ACC2V6L7</accession>
<feature type="non-terminal residue" evidence="1">
    <location>
        <position position="176"/>
    </location>
</feature>
<comment type="caution">
    <text evidence="1">The sequence shown here is derived from an EMBL/GenBank/DDBJ whole genome shotgun (WGS) entry which is preliminary data.</text>
</comment>
<protein>
    <submittedName>
        <fullName evidence="1">Uncharacterized protein</fullName>
    </submittedName>
</protein>
<gene>
    <name evidence="1" type="ORF">QFC20_006950</name>
</gene>
<reference evidence="1" key="1">
    <citation type="submission" date="2023-04" db="EMBL/GenBank/DDBJ databases">
        <title>Draft Genome sequencing of Naganishia species isolated from polar environments using Oxford Nanopore Technology.</title>
        <authorList>
            <person name="Leo P."/>
            <person name="Venkateswaran K."/>
        </authorList>
    </citation>
    <scope>NUCLEOTIDE SEQUENCE</scope>
    <source>
        <strain evidence="1">MNA-CCFEE 5262</strain>
    </source>
</reference>
<proteinExistence type="predicted"/>
<name>A0ACC2V6L7_9TREE</name>